<evidence type="ECO:0000256" key="5">
    <source>
        <dbReference type="ARBA" id="ARBA00022763"/>
    </source>
</evidence>
<comment type="similarity">
    <text evidence="8">Belongs to the MGMT family.</text>
</comment>
<evidence type="ECO:0000256" key="3">
    <source>
        <dbReference type="ARBA" id="ARBA00022603"/>
    </source>
</evidence>
<dbReference type="Pfam" id="PF01035">
    <property type="entry name" value="DNA_binding_1"/>
    <property type="match status" value="1"/>
</dbReference>
<dbReference type="EC" id="2.1.1.63" evidence="8"/>
<dbReference type="Gene3D" id="3.30.160.70">
    <property type="entry name" value="Methylated DNA-protein cysteine methyltransferase domain"/>
    <property type="match status" value="1"/>
</dbReference>
<dbReference type="InterPro" id="IPR014048">
    <property type="entry name" value="MethylDNA_cys_MeTrfase_DNA-bd"/>
</dbReference>
<evidence type="ECO:0000256" key="8">
    <source>
        <dbReference type="HAMAP-Rule" id="MF_00772"/>
    </source>
</evidence>
<keyword evidence="3 8" id="KW-0489">Methyltransferase</keyword>
<keyword evidence="5 8" id="KW-0227">DNA damage</keyword>
<comment type="caution">
    <text evidence="11">The sequence shown here is derived from an EMBL/GenBank/DDBJ whole genome shotgun (WGS) entry which is preliminary data.</text>
</comment>
<accession>A0ABS2Z9E0</accession>
<evidence type="ECO:0000259" key="10">
    <source>
        <dbReference type="Pfam" id="PF02870"/>
    </source>
</evidence>
<feature type="domain" description="Methylated-DNA-[protein]-cysteine S-methyltransferase DNA binding" evidence="9">
    <location>
        <begin position="77"/>
        <end position="156"/>
    </location>
</feature>
<evidence type="ECO:0000256" key="2">
    <source>
        <dbReference type="ARBA" id="ARBA00022490"/>
    </source>
</evidence>
<evidence type="ECO:0000256" key="7">
    <source>
        <dbReference type="ARBA" id="ARBA00049348"/>
    </source>
</evidence>
<dbReference type="EMBL" id="JAFHKS010000042">
    <property type="protein sequence ID" value="MBN3544803.1"/>
    <property type="molecule type" value="Genomic_DNA"/>
</dbReference>
<keyword evidence="4 8" id="KW-0808">Transferase</keyword>
<dbReference type="PANTHER" id="PTHR10815">
    <property type="entry name" value="METHYLATED-DNA--PROTEIN-CYSTEINE METHYLTRANSFERASE"/>
    <property type="match status" value="1"/>
</dbReference>
<dbReference type="RefSeq" id="WP_188403536.1">
    <property type="nucleotide sequence ID" value="NZ_BMCE01000002.1"/>
</dbReference>
<sequence length="163" mass="18678">MNKSYRLDYQSPIGILEIAGNEEAVHSILFVDRVVKTEHQPKTETPKVLQDCETQLHEYFMGKRKTFSFSYMYTGTPFQQRVWNSLLQIPFSETASYRDIANILQKQKAVRAVGNANGKNKLSIVIPCHRIIGSSGNLTGYAGGLWRKEWLLNHEKTFKEHSS</sequence>
<evidence type="ECO:0000313" key="11">
    <source>
        <dbReference type="EMBL" id="MBN3544803.1"/>
    </source>
</evidence>
<comment type="miscellaneous">
    <text evidence="8">This enzyme catalyzes only one turnover and therefore is not strictly catalytic. According to one definition, an enzyme is a biocatalyst that acts repeatedly and over many reaction cycles.</text>
</comment>
<dbReference type="HAMAP" id="MF_00772">
    <property type="entry name" value="OGT"/>
    <property type="match status" value="1"/>
</dbReference>
<name>A0ABS2Z9E0_9BACL</name>
<evidence type="ECO:0000259" key="9">
    <source>
        <dbReference type="Pfam" id="PF01035"/>
    </source>
</evidence>
<protein>
    <recommendedName>
        <fullName evidence="8">Methylated-DNA--protein-cysteine methyltransferase</fullName>
        <ecNumber evidence="8">2.1.1.63</ecNumber>
    </recommendedName>
    <alternativeName>
        <fullName evidence="8">6-O-methylguanine-DNA methyltransferase</fullName>
        <shortName evidence="8">MGMT</shortName>
    </alternativeName>
    <alternativeName>
        <fullName evidence="8">O-6-methylguanine-DNA-alkyltransferase</fullName>
    </alternativeName>
</protein>
<evidence type="ECO:0000313" key="12">
    <source>
        <dbReference type="Proteomes" id="UP001319060"/>
    </source>
</evidence>
<dbReference type="InterPro" id="IPR001497">
    <property type="entry name" value="MethylDNA_cys_MeTrfase_AS"/>
</dbReference>
<evidence type="ECO:0000256" key="4">
    <source>
        <dbReference type="ARBA" id="ARBA00022679"/>
    </source>
</evidence>
<dbReference type="Proteomes" id="UP001319060">
    <property type="component" value="Unassembled WGS sequence"/>
</dbReference>
<organism evidence="11 12">
    <name type="scientific">Fictibacillus barbaricus</name>
    <dbReference type="NCBI Taxonomy" id="182136"/>
    <lineage>
        <taxon>Bacteria</taxon>
        <taxon>Bacillati</taxon>
        <taxon>Bacillota</taxon>
        <taxon>Bacilli</taxon>
        <taxon>Bacillales</taxon>
        <taxon>Fictibacillaceae</taxon>
        <taxon>Fictibacillus</taxon>
    </lineage>
</organism>
<dbReference type="Pfam" id="PF02870">
    <property type="entry name" value="Methyltransf_1N"/>
    <property type="match status" value="1"/>
</dbReference>
<dbReference type="CDD" id="cd06445">
    <property type="entry name" value="ATase"/>
    <property type="match status" value="1"/>
</dbReference>
<comment type="catalytic activity">
    <reaction evidence="1 8">
        <text>a 4-O-methyl-thymidine in DNA + L-cysteinyl-[protein] = a thymidine in DNA + S-methyl-L-cysteinyl-[protein]</text>
        <dbReference type="Rhea" id="RHEA:53428"/>
        <dbReference type="Rhea" id="RHEA-COMP:10131"/>
        <dbReference type="Rhea" id="RHEA-COMP:10132"/>
        <dbReference type="Rhea" id="RHEA-COMP:13555"/>
        <dbReference type="Rhea" id="RHEA-COMP:13556"/>
        <dbReference type="ChEBI" id="CHEBI:29950"/>
        <dbReference type="ChEBI" id="CHEBI:82612"/>
        <dbReference type="ChEBI" id="CHEBI:137386"/>
        <dbReference type="ChEBI" id="CHEBI:137387"/>
        <dbReference type="EC" id="2.1.1.63"/>
    </reaction>
</comment>
<dbReference type="SUPFAM" id="SSF53155">
    <property type="entry name" value="Methylated DNA-protein cysteine methyltransferase domain"/>
    <property type="match status" value="1"/>
</dbReference>
<proteinExistence type="inferred from homology"/>
<dbReference type="InterPro" id="IPR023546">
    <property type="entry name" value="MGMT"/>
</dbReference>
<dbReference type="InterPro" id="IPR008332">
    <property type="entry name" value="MethylG_MeTrfase_N"/>
</dbReference>
<keyword evidence="12" id="KW-1185">Reference proteome</keyword>
<dbReference type="Gene3D" id="1.10.10.10">
    <property type="entry name" value="Winged helix-like DNA-binding domain superfamily/Winged helix DNA-binding domain"/>
    <property type="match status" value="1"/>
</dbReference>
<feature type="active site" description="Nucleophile; methyl group acceptor" evidence="8">
    <location>
        <position position="128"/>
    </location>
</feature>
<dbReference type="NCBIfam" id="TIGR00589">
    <property type="entry name" value="ogt"/>
    <property type="match status" value="1"/>
</dbReference>
<gene>
    <name evidence="11" type="ORF">JYA64_05835</name>
</gene>
<dbReference type="PROSITE" id="PS00374">
    <property type="entry name" value="MGMT"/>
    <property type="match status" value="1"/>
</dbReference>
<feature type="domain" description="Methylguanine DNA methyltransferase ribonuclease-like" evidence="10">
    <location>
        <begin position="9"/>
        <end position="69"/>
    </location>
</feature>
<dbReference type="InterPro" id="IPR036631">
    <property type="entry name" value="MGMT_N_sf"/>
</dbReference>
<dbReference type="InterPro" id="IPR036217">
    <property type="entry name" value="MethylDNA_cys_MeTrfase_DNAb"/>
</dbReference>
<dbReference type="InterPro" id="IPR036388">
    <property type="entry name" value="WH-like_DNA-bd_sf"/>
</dbReference>
<dbReference type="PANTHER" id="PTHR10815:SF13">
    <property type="entry name" value="METHYLATED-DNA--PROTEIN-CYSTEINE METHYLTRANSFERASE"/>
    <property type="match status" value="1"/>
</dbReference>
<evidence type="ECO:0000256" key="6">
    <source>
        <dbReference type="ARBA" id="ARBA00023204"/>
    </source>
</evidence>
<keyword evidence="6 8" id="KW-0234">DNA repair</keyword>
<keyword evidence="2 8" id="KW-0963">Cytoplasm</keyword>
<dbReference type="SUPFAM" id="SSF46767">
    <property type="entry name" value="Methylated DNA-protein cysteine methyltransferase, C-terminal domain"/>
    <property type="match status" value="1"/>
</dbReference>
<evidence type="ECO:0000256" key="1">
    <source>
        <dbReference type="ARBA" id="ARBA00001286"/>
    </source>
</evidence>
<comment type="function">
    <text evidence="8">Involved in the cellular defense against the biological effects of O6-methylguanine (O6-MeG) and O4-methylthymine (O4-MeT) in DNA. Repairs the methylated nucleobase in DNA by stoichiometrically transferring the methyl group to a cysteine residue in the enzyme. This is a suicide reaction: the enzyme is irreversibly inactivated.</text>
</comment>
<reference evidence="11 12" key="1">
    <citation type="submission" date="2021-01" db="EMBL/GenBank/DDBJ databases">
        <title>Genome Sequencing of Type Strains.</title>
        <authorList>
            <person name="Lemaire J.F."/>
            <person name="Inderbitzin P."/>
            <person name="Collins S.B."/>
            <person name="Wespe N."/>
            <person name="Knight-Connoni V."/>
        </authorList>
    </citation>
    <scope>NUCLEOTIDE SEQUENCE [LARGE SCALE GENOMIC DNA]</scope>
    <source>
        <strain evidence="11 12">DSM 14730</strain>
    </source>
</reference>
<comment type="subcellular location">
    <subcellularLocation>
        <location evidence="8">Cytoplasm</location>
    </subcellularLocation>
</comment>
<comment type="catalytic activity">
    <reaction evidence="7 8">
        <text>a 6-O-methyl-2'-deoxyguanosine in DNA + L-cysteinyl-[protein] = S-methyl-L-cysteinyl-[protein] + a 2'-deoxyguanosine in DNA</text>
        <dbReference type="Rhea" id="RHEA:24000"/>
        <dbReference type="Rhea" id="RHEA-COMP:10131"/>
        <dbReference type="Rhea" id="RHEA-COMP:10132"/>
        <dbReference type="Rhea" id="RHEA-COMP:11367"/>
        <dbReference type="Rhea" id="RHEA-COMP:11368"/>
        <dbReference type="ChEBI" id="CHEBI:29950"/>
        <dbReference type="ChEBI" id="CHEBI:82612"/>
        <dbReference type="ChEBI" id="CHEBI:85445"/>
        <dbReference type="ChEBI" id="CHEBI:85448"/>
        <dbReference type="EC" id="2.1.1.63"/>
    </reaction>
</comment>